<comment type="domain">
    <text evidence="11">The Q motif is unique to and characteristic of the DEAD box family of RNA helicases and controls ATP binding and hydrolysis.</text>
</comment>
<dbReference type="PROSITE" id="PS51192">
    <property type="entry name" value="HELICASE_ATP_BIND_1"/>
    <property type="match status" value="1"/>
</dbReference>
<feature type="domain" description="Helicase ATP-binding" evidence="12">
    <location>
        <begin position="39"/>
        <end position="221"/>
    </location>
</feature>
<dbReference type="GO" id="GO:0005730">
    <property type="term" value="C:nucleolus"/>
    <property type="evidence" value="ECO:0000318"/>
    <property type="project" value="GO_Central"/>
</dbReference>
<reference evidence="15" key="2">
    <citation type="journal article" date="2008" name="Genome Biol.">
        <title>Improved genome assembly and evidence-based global gene model set for the chordate Ciona intestinalis: new insight into intron and operon populations.</title>
        <authorList>
            <person name="Satou Y."/>
            <person name="Mineta K."/>
            <person name="Ogasawara M."/>
            <person name="Sasakura Y."/>
            <person name="Shoguchi E."/>
            <person name="Ueno K."/>
            <person name="Yamada L."/>
            <person name="Matsumoto J."/>
            <person name="Wasserscheid J."/>
            <person name="Dewar K."/>
            <person name="Wiley G.B."/>
            <person name="Macmil S.L."/>
            <person name="Roe B.A."/>
            <person name="Zeller R.W."/>
            <person name="Hastings K.E."/>
            <person name="Lemaire P."/>
            <person name="Lindquist E."/>
            <person name="Endo T."/>
            <person name="Hotta K."/>
            <person name="Inaba K."/>
        </authorList>
    </citation>
    <scope>NUCLEOTIDE SEQUENCE [LARGE SCALE GENOMIC DNA]</scope>
    <source>
        <strain evidence="15">wild type</strain>
    </source>
</reference>
<reference evidence="15" key="3">
    <citation type="submission" date="2025-08" db="UniProtKB">
        <authorList>
            <consortium name="Ensembl"/>
        </authorList>
    </citation>
    <scope>IDENTIFICATION</scope>
</reference>
<dbReference type="AlphaFoldDB" id="F6ZUU0"/>
<evidence type="ECO:0000256" key="3">
    <source>
        <dbReference type="ARBA" id="ARBA00022806"/>
    </source>
</evidence>
<dbReference type="EC" id="3.6.4.13" evidence="11"/>
<evidence type="ECO:0000259" key="13">
    <source>
        <dbReference type="PROSITE" id="PS51194"/>
    </source>
</evidence>
<feature type="domain" description="Helicase C-terminal" evidence="13">
    <location>
        <begin position="259"/>
        <end position="406"/>
    </location>
</feature>
<evidence type="ECO:0000259" key="14">
    <source>
        <dbReference type="PROSITE" id="PS51195"/>
    </source>
</evidence>
<comment type="subunit">
    <text evidence="8">Interacts with 28S rRNA. Interacts with double-stranded RNA substrates in vitro; the interaction stimulates ATPase activity.</text>
</comment>
<dbReference type="Ensembl" id="ENSCINT00000019560.3">
    <property type="protein sequence ID" value="ENSCINP00000019560.3"/>
    <property type="gene ID" value="ENSCING00000009622.3"/>
</dbReference>
<proteinExistence type="inferred from homology"/>
<evidence type="ECO:0000256" key="6">
    <source>
        <dbReference type="ARBA" id="ARBA00038002"/>
    </source>
</evidence>
<dbReference type="InParanoid" id="F6ZUU0"/>
<dbReference type="Proteomes" id="UP000008144">
    <property type="component" value="Chromosome 9"/>
</dbReference>
<evidence type="ECO:0000256" key="9">
    <source>
        <dbReference type="PROSITE-ProRule" id="PRU00552"/>
    </source>
</evidence>
<evidence type="ECO:0000259" key="12">
    <source>
        <dbReference type="PROSITE" id="PS51192"/>
    </source>
</evidence>
<feature type="short sequence motif" description="Q motif" evidence="9">
    <location>
        <begin position="8"/>
        <end position="36"/>
    </location>
</feature>
<dbReference type="InterPro" id="IPR000629">
    <property type="entry name" value="RNA-helicase_DEAD-box_CS"/>
</dbReference>
<dbReference type="OMA" id="AYKEHEC"/>
<comment type="similarity">
    <text evidence="6">Belongs to the DEAD box helicase family. DDX55/SPB4 subfamily.</text>
</comment>
<evidence type="ECO:0000313" key="16">
    <source>
        <dbReference type="Proteomes" id="UP000008144"/>
    </source>
</evidence>
<evidence type="ECO:0000313" key="15">
    <source>
        <dbReference type="Ensembl" id="ENSCINP00000019560.3"/>
    </source>
</evidence>
<comment type="catalytic activity">
    <reaction evidence="7 11">
        <text>ATP + H2O = ADP + phosphate + H(+)</text>
        <dbReference type="Rhea" id="RHEA:13065"/>
        <dbReference type="ChEBI" id="CHEBI:15377"/>
        <dbReference type="ChEBI" id="CHEBI:15378"/>
        <dbReference type="ChEBI" id="CHEBI:30616"/>
        <dbReference type="ChEBI" id="CHEBI:43474"/>
        <dbReference type="ChEBI" id="CHEBI:456216"/>
        <dbReference type="EC" id="3.6.4.13"/>
    </reaction>
</comment>
<dbReference type="InterPro" id="IPR001650">
    <property type="entry name" value="Helicase_C-like"/>
</dbReference>
<dbReference type="EMBL" id="EAAA01002983">
    <property type="status" value="NOT_ANNOTATED_CDS"/>
    <property type="molecule type" value="Genomic_DNA"/>
</dbReference>
<keyword evidence="3 10" id="KW-0347">Helicase</keyword>
<evidence type="ECO:0000256" key="10">
    <source>
        <dbReference type="RuleBase" id="RU000492"/>
    </source>
</evidence>
<dbReference type="GO" id="GO:0003723">
    <property type="term" value="F:RNA binding"/>
    <property type="evidence" value="ECO:0007669"/>
    <property type="project" value="UniProtKB-UniRule"/>
</dbReference>
<dbReference type="GO" id="GO:0016887">
    <property type="term" value="F:ATP hydrolysis activity"/>
    <property type="evidence" value="ECO:0007669"/>
    <property type="project" value="RHEA"/>
</dbReference>
<dbReference type="InterPro" id="IPR027417">
    <property type="entry name" value="P-loop_NTPase"/>
</dbReference>
<dbReference type="PROSITE" id="PS00039">
    <property type="entry name" value="DEAD_ATP_HELICASE"/>
    <property type="match status" value="1"/>
</dbReference>
<dbReference type="InterPro" id="IPR014001">
    <property type="entry name" value="Helicase_ATP-bd"/>
</dbReference>
<dbReference type="PROSITE" id="PS51195">
    <property type="entry name" value="Q_MOTIF"/>
    <property type="match status" value="1"/>
</dbReference>
<dbReference type="SUPFAM" id="SSF52540">
    <property type="entry name" value="P-loop containing nucleoside triphosphate hydrolases"/>
    <property type="match status" value="1"/>
</dbReference>
<dbReference type="FunFam" id="3.40.50.300:FF:000877">
    <property type="entry name" value="RNA helicase"/>
    <property type="match status" value="1"/>
</dbReference>
<dbReference type="CDD" id="cd17960">
    <property type="entry name" value="DEADc_DDX55"/>
    <property type="match status" value="1"/>
</dbReference>
<dbReference type="PROSITE" id="PS51194">
    <property type="entry name" value="HELICASE_CTER"/>
    <property type="match status" value="1"/>
</dbReference>
<dbReference type="GO" id="GO:0005524">
    <property type="term" value="F:ATP binding"/>
    <property type="evidence" value="ECO:0007669"/>
    <property type="project" value="UniProtKB-UniRule"/>
</dbReference>
<dbReference type="InterPro" id="IPR014014">
    <property type="entry name" value="RNA_helicase_DEAD_Q_motif"/>
</dbReference>
<dbReference type="PANTHER" id="PTHR24031">
    <property type="entry name" value="RNA HELICASE"/>
    <property type="match status" value="1"/>
</dbReference>
<dbReference type="SMART" id="SM00490">
    <property type="entry name" value="HELICc"/>
    <property type="match status" value="1"/>
</dbReference>
<evidence type="ECO:0000256" key="5">
    <source>
        <dbReference type="ARBA" id="ARBA00022884"/>
    </source>
</evidence>
<comment type="function">
    <text evidence="11">RNA helicase.</text>
</comment>
<evidence type="ECO:0000256" key="11">
    <source>
        <dbReference type="RuleBase" id="RU365068"/>
    </source>
</evidence>
<dbReference type="GO" id="GO:0003724">
    <property type="term" value="F:RNA helicase activity"/>
    <property type="evidence" value="ECO:0007669"/>
    <property type="project" value="UniProtKB-EC"/>
</dbReference>
<dbReference type="SMART" id="SM01178">
    <property type="entry name" value="DUF4217"/>
    <property type="match status" value="1"/>
</dbReference>
<keyword evidence="1 10" id="KW-0547">Nucleotide-binding</keyword>
<evidence type="ECO:0000256" key="4">
    <source>
        <dbReference type="ARBA" id="ARBA00022840"/>
    </source>
</evidence>
<name>F6ZUU0_CIOIN</name>
<keyword evidence="16" id="KW-1185">Reference proteome</keyword>
<evidence type="ECO:0000256" key="2">
    <source>
        <dbReference type="ARBA" id="ARBA00022801"/>
    </source>
</evidence>
<dbReference type="InterPro" id="IPR011545">
    <property type="entry name" value="DEAD/DEAH_box_helicase_dom"/>
</dbReference>
<dbReference type="CDD" id="cd18787">
    <property type="entry name" value="SF2_C_DEAD"/>
    <property type="match status" value="1"/>
</dbReference>
<reference evidence="16" key="1">
    <citation type="journal article" date="2002" name="Science">
        <title>The draft genome of Ciona intestinalis: insights into chordate and vertebrate origins.</title>
        <authorList>
            <person name="Dehal P."/>
            <person name="Satou Y."/>
            <person name="Campbell R.K."/>
            <person name="Chapman J."/>
            <person name="Degnan B."/>
            <person name="De Tomaso A."/>
            <person name="Davidson B."/>
            <person name="Di Gregorio A."/>
            <person name="Gelpke M."/>
            <person name="Goodstein D.M."/>
            <person name="Harafuji N."/>
            <person name="Hastings K.E."/>
            <person name="Ho I."/>
            <person name="Hotta K."/>
            <person name="Huang W."/>
            <person name="Kawashima T."/>
            <person name="Lemaire P."/>
            <person name="Martinez D."/>
            <person name="Meinertzhagen I.A."/>
            <person name="Necula S."/>
            <person name="Nonaka M."/>
            <person name="Putnam N."/>
            <person name="Rash S."/>
            <person name="Saiga H."/>
            <person name="Satake M."/>
            <person name="Terry A."/>
            <person name="Yamada L."/>
            <person name="Wang H.G."/>
            <person name="Awazu S."/>
            <person name="Azumi K."/>
            <person name="Boore J."/>
            <person name="Branno M."/>
            <person name="Chin-Bow S."/>
            <person name="DeSantis R."/>
            <person name="Doyle S."/>
            <person name="Francino P."/>
            <person name="Keys D.N."/>
            <person name="Haga S."/>
            <person name="Hayashi H."/>
            <person name="Hino K."/>
            <person name="Imai K.S."/>
            <person name="Inaba K."/>
            <person name="Kano S."/>
            <person name="Kobayashi K."/>
            <person name="Kobayashi M."/>
            <person name="Lee B.I."/>
            <person name="Makabe K.W."/>
            <person name="Manohar C."/>
            <person name="Matassi G."/>
            <person name="Medina M."/>
            <person name="Mochizuki Y."/>
            <person name="Mount S."/>
            <person name="Morishita T."/>
            <person name="Miura S."/>
            <person name="Nakayama A."/>
            <person name="Nishizaka S."/>
            <person name="Nomoto H."/>
            <person name="Ohta F."/>
            <person name="Oishi K."/>
            <person name="Rigoutsos I."/>
            <person name="Sano M."/>
            <person name="Sasaki A."/>
            <person name="Sasakura Y."/>
            <person name="Shoguchi E."/>
            <person name="Shin-i T."/>
            <person name="Spagnuolo A."/>
            <person name="Stainier D."/>
            <person name="Suzuki M.M."/>
            <person name="Tassy O."/>
            <person name="Takatori N."/>
            <person name="Tokuoka M."/>
            <person name="Yagi K."/>
            <person name="Yoshizaki F."/>
            <person name="Wada S."/>
            <person name="Zhang C."/>
            <person name="Hyatt P.D."/>
            <person name="Larimer F."/>
            <person name="Detter C."/>
            <person name="Doggett N."/>
            <person name="Glavina T."/>
            <person name="Hawkins T."/>
            <person name="Richardson P."/>
            <person name="Lucas S."/>
            <person name="Kohara Y."/>
            <person name="Levine M."/>
            <person name="Satoh N."/>
            <person name="Rokhsar D.S."/>
        </authorList>
    </citation>
    <scope>NUCLEOTIDE SEQUENCE [LARGE SCALE GENOMIC DNA]</scope>
</reference>
<keyword evidence="5 11" id="KW-0694">RNA-binding</keyword>
<dbReference type="Gene3D" id="3.40.50.300">
    <property type="entry name" value="P-loop containing nucleotide triphosphate hydrolases"/>
    <property type="match status" value="2"/>
</dbReference>
<dbReference type="InterPro" id="IPR025313">
    <property type="entry name" value="SPB4-like_CTE"/>
</dbReference>
<feature type="domain" description="DEAD-box RNA helicase Q" evidence="14">
    <location>
        <begin position="8"/>
        <end position="36"/>
    </location>
</feature>
<protein>
    <recommendedName>
        <fullName evidence="11">ATP-dependent RNA helicase</fullName>
        <ecNumber evidence="11">3.6.4.13</ecNumber>
    </recommendedName>
</protein>
<evidence type="ECO:0000256" key="8">
    <source>
        <dbReference type="ARBA" id="ARBA00093562"/>
    </source>
</evidence>
<dbReference type="GeneTree" id="ENSGT00550000074969"/>
<dbReference type="FunCoup" id="F6ZUU0">
    <property type="interactions" value="839"/>
</dbReference>
<dbReference type="STRING" id="7719.ENSCINP00000019560"/>
<keyword evidence="4 10" id="KW-0067">ATP-binding</keyword>
<dbReference type="SMART" id="SM00487">
    <property type="entry name" value="DEXDc"/>
    <property type="match status" value="1"/>
</dbReference>
<accession>F6ZUU0</accession>
<keyword evidence="2 10" id="KW-0378">Hydrolase</keyword>
<dbReference type="HOGENOM" id="CLU_003041_26_4_1"/>
<evidence type="ECO:0000256" key="1">
    <source>
        <dbReference type="ARBA" id="ARBA00022741"/>
    </source>
</evidence>
<organism evidence="15 16">
    <name type="scientific">Ciona intestinalis</name>
    <name type="common">Transparent sea squirt</name>
    <name type="synonym">Ascidia intestinalis</name>
    <dbReference type="NCBI Taxonomy" id="7719"/>
    <lineage>
        <taxon>Eukaryota</taxon>
        <taxon>Metazoa</taxon>
        <taxon>Chordata</taxon>
        <taxon>Tunicata</taxon>
        <taxon>Ascidiacea</taxon>
        <taxon>Phlebobranchia</taxon>
        <taxon>Cionidae</taxon>
        <taxon>Ciona</taxon>
    </lineage>
</organism>
<dbReference type="Pfam" id="PF00270">
    <property type="entry name" value="DEAD"/>
    <property type="match status" value="1"/>
</dbReference>
<evidence type="ECO:0000256" key="7">
    <source>
        <dbReference type="ARBA" id="ARBA00047984"/>
    </source>
</evidence>
<dbReference type="FunFam" id="3.40.50.300:FF:001022">
    <property type="entry name" value="RNA helicase"/>
    <property type="match status" value="1"/>
</dbReference>
<sequence>FTKMSNTTWSSVCDLHDHILSTISRLGFKNMTPVQVATIPVFMKNKDVCVEAVTGSGKTLAFVIPMLEMLMQCVGTLKKHQVGAVIVSPTRELASQIHEVIEEFLDDQHCPFTSTLLIGGTGDIENDTNDFVENGSNIIVGTPGRISFALEKCLMLRSGVRSLEVLILDEADRLLDLGFHRTLTTILGYLPKQRRTGLFSATQTTEVVQLMKAGMRNPVKISVKEKKQDLEFASLDQSGVTKTPSSLQNRYTTCRACEKFNSLMNFVTKKKDEKILLFFSTCACVEYFGRAIKDLLSNDFNILLLHGKIKKKRLEIFSKFRKLDRGILVCTDVMARGVDIPDVDWVLQFDPPSNASAFVHRCGRTARVGRQGNALIFLLESETSYVDFIEINQKAPMLEYQMDESSTIQWSSKLQELSIKDRAAMERGLRAFVSFIQSYAKHECNLIFRIKDLSFGELATSFGLLRIPKMPEIKLKAVTDFVAPVVDIDAIKYKDKAREKQRKLALKKKATEGEKPKFVSEKKKAWSGLKEKKELRRVKKEKRRMKKEKMTFDDDELEELRKDAQLVKKLKRKEITKAEYNESMDAAEGSLNKVL</sequence>
<dbReference type="Pfam" id="PF13959">
    <property type="entry name" value="CTE_SPB4"/>
    <property type="match status" value="1"/>
</dbReference>
<dbReference type="Pfam" id="PF00271">
    <property type="entry name" value="Helicase_C"/>
    <property type="match status" value="1"/>
</dbReference>
<reference evidence="15" key="4">
    <citation type="submission" date="2025-09" db="UniProtKB">
        <authorList>
            <consortium name="Ensembl"/>
        </authorList>
    </citation>
    <scope>IDENTIFICATION</scope>
</reference>